<dbReference type="EMBL" id="PNEN01000468">
    <property type="protein sequence ID" value="PPJ58259.1"/>
    <property type="molecule type" value="Genomic_DNA"/>
</dbReference>
<proteinExistence type="predicted"/>
<organism evidence="1 2">
    <name type="scientific">Cercospora berteroae</name>
    <dbReference type="NCBI Taxonomy" id="357750"/>
    <lineage>
        <taxon>Eukaryota</taxon>
        <taxon>Fungi</taxon>
        <taxon>Dikarya</taxon>
        <taxon>Ascomycota</taxon>
        <taxon>Pezizomycotina</taxon>
        <taxon>Dothideomycetes</taxon>
        <taxon>Dothideomycetidae</taxon>
        <taxon>Mycosphaerellales</taxon>
        <taxon>Mycosphaerellaceae</taxon>
        <taxon>Cercospora</taxon>
    </lineage>
</organism>
<protein>
    <recommendedName>
        <fullName evidence="3">F-box domain-containing protein</fullName>
    </recommendedName>
</protein>
<keyword evidence="2" id="KW-1185">Reference proteome</keyword>
<comment type="caution">
    <text evidence="1">The sequence shown here is derived from an EMBL/GenBank/DDBJ whole genome shotgun (WGS) entry which is preliminary data.</text>
</comment>
<dbReference type="InterPro" id="IPR036047">
    <property type="entry name" value="F-box-like_dom_sf"/>
</dbReference>
<dbReference type="CDD" id="cd09917">
    <property type="entry name" value="F-box_SF"/>
    <property type="match status" value="1"/>
</dbReference>
<reference evidence="2" key="1">
    <citation type="journal article" date="2017" name="bioRxiv">
        <title>Conservation of a gene cluster reveals novel cercosporin biosynthetic mechanisms and extends production to the genus Colletotrichum.</title>
        <authorList>
            <person name="de Jonge R."/>
            <person name="Ebert M.K."/>
            <person name="Huitt-Roehl C.R."/>
            <person name="Pal P."/>
            <person name="Suttle J.C."/>
            <person name="Spanner R.E."/>
            <person name="Neubauer J.D."/>
            <person name="Jurick W.M.II."/>
            <person name="Stott K.A."/>
            <person name="Secor G.A."/>
            <person name="Thomma B.P.H.J."/>
            <person name="Van de Peer Y."/>
            <person name="Townsend C.A."/>
            <person name="Bolton M.D."/>
        </authorList>
    </citation>
    <scope>NUCLEOTIDE SEQUENCE [LARGE SCALE GENOMIC DNA]</scope>
    <source>
        <strain evidence="2">CBS538.71</strain>
    </source>
</reference>
<dbReference type="Proteomes" id="UP000237631">
    <property type="component" value="Unassembled WGS sequence"/>
</dbReference>
<name>A0A2S6CEV7_9PEZI</name>
<sequence>MAAAAAVFDTAELLETILLQLPMRDIVRAQCVDRTFRDTIKESPSLQRALFLKPCVDFAATFTDWQFYATKDCTSREDCDLAPVARLMRRKGAPYEYFRTTSGEKCNVLCNPLLPRFTHVGMRVVSVWVYQLPDTSQAKGRWEDMLLTQPPLQRALVYTPGSNHNHMLHSDEGAAGITIGCLQRFLKRFGGPASSHAYIWCHEHRVTIPEESTAAEVLVAIEDAVQAK</sequence>
<evidence type="ECO:0000313" key="2">
    <source>
        <dbReference type="Proteomes" id="UP000237631"/>
    </source>
</evidence>
<gene>
    <name evidence="1" type="ORF">CBER1_08272</name>
</gene>
<dbReference type="OrthoDB" id="3650588at2759"/>
<evidence type="ECO:0000313" key="1">
    <source>
        <dbReference type="EMBL" id="PPJ58259.1"/>
    </source>
</evidence>
<dbReference type="AlphaFoldDB" id="A0A2S6CEV7"/>
<evidence type="ECO:0008006" key="3">
    <source>
        <dbReference type="Google" id="ProtNLM"/>
    </source>
</evidence>
<dbReference type="SUPFAM" id="SSF81383">
    <property type="entry name" value="F-box domain"/>
    <property type="match status" value="1"/>
</dbReference>
<accession>A0A2S6CEV7</accession>